<dbReference type="PROSITE" id="PS00166">
    <property type="entry name" value="ENOYL_COA_HYDRATASE"/>
    <property type="match status" value="1"/>
</dbReference>
<evidence type="ECO:0000256" key="2">
    <source>
        <dbReference type="ARBA" id="ARBA00023098"/>
    </source>
</evidence>
<dbReference type="InterPro" id="IPR001753">
    <property type="entry name" value="Enoyl-CoA_hydra/iso"/>
</dbReference>
<proteinExistence type="inferred from homology"/>
<dbReference type="PANTHER" id="PTHR11941">
    <property type="entry name" value="ENOYL-COA HYDRATASE-RELATED"/>
    <property type="match status" value="1"/>
</dbReference>
<dbReference type="CDD" id="cd06558">
    <property type="entry name" value="crotonase-like"/>
    <property type="match status" value="1"/>
</dbReference>
<organism evidence="5 6">
    <name type="scientific">Aeromicrobium camelliae</name>
    <dbReference type="NCBI Taxonomy" id="1538144"/>
    <lineage>
        <taxon>Bacteria</taxon>
        <taxon>Bacillati</taxon>
        <taxon>Actinomycetota</taxon>
        <taxon>Actinomycetes</taxon>
        <taxon>Propionibacteriales</taxon>
        <taxon>Nocardioidaceae</taxon>
        <taxon>Aeromicrobium</taxon>
    </lineage>
</organism>
<evidence type="ECO:0000256" key="1">
    <source>
        <dbReference type="ARBA" id="ARBA00005254"/>
    </source>
</evidence>
<evidence type="ECO:0000313" key="5">
    <source>
        <dbReference type="EMBL" id="RQN07810.1"/>
    </source>
</evidence>
<dbReference type="SUPFAM" id="SSF52096">
    <property type="entry name" value="ClpP/crotonase"/>
    <property type="match status" value="1"/>
</dbReference>
<evidence type="ECO:0000256" key="4">
    <source>
        <dbReference type="RuleBase" id="RU003707"/>
    </source>
</evidence>
<dbReference type="GO" id="GO:0004300">
    <property type="term" value="F:enoyl-CoA hydratase activity"/>
    <property type="evidence" value="ECO:0007669"/>
    <property type="project" value="UniProtKB-EC"/>
</dbReference>
<dbReference type="GO" id="GO:0006635">
    <property type="term" value="P:fatty acid beta-oxidation"/>
    <property type="evidence" value="ECO:0007669"/>
    <property type="project" value="TreeGrafter"/>
</dbReference>
<comment type="caution">
    <text evidence="5">The sequence shown here is derived from an EMBL/GenBank/DDBJ whole genome shotgun (WGS) entry which is preliminary data.</text>
</comment>
<keyword evidence="2" id="KW-0443">Lipid metabolism</keyword>
<dbReference type="Pfam" id="PF00378">
    <property type="entry name" value="ECH_1"/>
    <property type="match status" value="1"/>
</dbReference>
<keyword evidence="6" id="KW-1185">Reference proteome</keyword>
<dbReference type="OrthoDB" id="3569436at2"/>
<dbReference type="Proteomes" id="UP000275225">
    <property type="component" value="Unassembled WGS sequence"/>
</dbReference>
<dbReference type="InterPro" id="IPR018376">
    <property type="entry name" value="Enoyl-CoA_hyd/isom_CS"/>
</dbReference>
<protein>
    <submittedName>
        <fullName evidence="5">Enoyl-CoA hydratase</fullName>
        <ecNumber evidence="5">4.2.1.17</ecNumber>
    </submittedName>
</protein>
<dbReference type="Gene3D" id="3.90.226.10">
    <property type="entry name" value="2-enoyl-CoA Hydratase, Chain A, domain 1"/>
    <property type="match status" value="1"/>
</dbReference>
<dbReference type="AlphaFoldDB" id="A0A3N6WKH2"/>
<dbReference type="PANTHER" id="PTHR11941:SF169">
    <property type="entry name" value="(7AS)-7A-METHYL-1,5-DIOXO-2,3,5,6,7,7A-HEXAHYDRO-1H-INDENE-CARBOXYL-COA HYDROLASE"/>
    <property type="match status" value="1"/>
</dbReference>
<dbReference type="InterPro" id="IPR029045">
    <property type="entry name" value="ClpP/crotonase-like_dom_sf"/>
</dbReference>
<sequence>MSSDAILDTSRDGAVAVLTLRRPERRNALDLALCRAIDAAAQAAVDDGARVLVITGDGTAFCAGADLGGVYGDEFLEALYGMLHGLTRLPVPVIAAVNGPAIGAGTQLAIACDLRVADATARFAIPTAKNGMAVDAWTIRTLGKLAGMGPARRLMLAADALDSDAALACGLVDRAGTVEDAVAWAHEIATLAPLTLAYNKLVLNGSRADDATIDAEFSRVWASEDVKEAARARAEKRPPVFQGR</sequence>
<dbReference type="NCBIfam" id="NF005891">
    <property type="entry name" value="PRK07854.1"/>
    <property type="match status" value="1"/>
</dbReference>
<dbReference type="EC" id="4.2.1.17" evidence="5"/>
<accession>A0A3N6WKH2</accession>
<evidence type="ECO:0000313" key="6">
    <source>
        <dbReference type="Proteomes" id="UP000275225"/>
    </source>
</evidence>
<comment type="similarity">
    <text evidence="1 4">Belongs to the enoyl-CoA hydratase/isomerase family.</text>
</comment>
<keyword evidence="3 5" id="KW-0456">Lyase</keyword>
<reference evidence="5 6" key="1">
    <citation type="submission" date="2018-11" db="EMBL/GenBank/DDBJ databases">
        <authorList>
            <person name="Li F."/>
        </authorList>
    </citation>
    <scope>NUCLEOTIDE SEQUENCE [LARGE SCALE GENOMIC DNA]</scope>
    <source>
        <strain evidence="5 6">YS17T</strain>
    </source>
</reference>
<name>A0A3N6WKH2_9ACTN</name>
<gene>
    <name evidence="5" type="ORF">EHW97_08610</name>
</gene>
<evidence type="ECO:0000256" key="3">
    <source>
        <dbReference type="ARBA" id="ARBA00023239"/>
    </source>
</evidence>
<dbReference type="RefSeq" id="WP_124236761.1">
    <property type="nucleotide sequence ID" value="NZ_JBHUFI010000019.1"/>
</dbReference>
<dbReference type="EMBL" id="RQJX01000010">
    <property type="protein sequence ID" value="RQN07810.1"/>
    <property type="molecule type" value="Genomic_DNA"/>
</dbReference>